<evidence type="ECO:0000259" key="5">
    <source>
        <dbReference type="Pfam" id="PF04542"/>
    </source>
</evidence>
<dbReference type="InterPro" id="IPR013324">
    <property type="entry name" value="RNA_pol_sigma_r3/r4-like"/>
</dbReference>
<dbReference type="InterPro" id="IPR036388">
    <property type="entry name" value="WH-like_DNA-bd_sf"/>
</dbReference>
<organism evidence="7 8">
    <name type="scientific">Candidatus Korobacter versatilis</name>
    <dbReference type="NCBI Taxonomy" id="658062"/>
    <lineage>
        <taxon>Bacteria</taxon>
        <taxon>Pseudomonadati</taxon>
        <taxon>Acidobacteriota</taxon>
        <taxon>Terriglobia</taxon>
        <taxon>Terriglobales</taxon>
        <taxon>Candidatus Korobacteraceae</taxon>
        <taxon>Candidatus Korobacter</taxon>
    </lineage>
</organism>
<name>A0A932A8W3_9BACT</name>
<dbReference type="SUPFAM" id="SSF88946">
    <property type="entry name" value="Sigma2 domain of RNA polymerase sigma factors"/>
    <property type="match status" value="1"/>
</dbReference>
<dbReference type="InterPro" id="IPR039425">
    <property type="entry name" value="RNA_pol_sigma-70-like"/>
</dbReference>
<evidence type="ECO:0000313" key="8">
    <source>
        <dbReference type="Proteomes" id="UP000779809"/>
    </source>
</evidence>
<comment type="similarity">
    <text evidence="1">Belongs to the sigma-70 factor family. ECF subfamily.</text>
</comment>
<dbReference type="Pfam" id="PF08281">
    <property type="entry name" value="Sigma70_r4_2"/>
    <property type="match status" value="1"/>
</dbReference>
<keyword evidence="2" id="KW-0805">Transcription regulation</keyword>
<evidence type="ECO:0000259" key="6">
    <source>
        <dbReference type="Pfam" id="PF08281"/>
    </source>
</evidence>
<comment type="caution">
    <text evidence="7">The sequence shown here is derived from an EMBL/GenBank/DDBJ whole genome shotgun (WGS) entry which is preliminary data.</text>
</comment>
<proteinExistence type="inferred from homology"/>
<sequence>MATVALAPPGIGAEELTQEFLRCRRQLQAVIFRVVRSWDESQALTQDCFLRAYRARHTFNGQASAATWLTRIAINLSYEWLRRVRHNFFSAEQPSIAAELRTVAHHTATPEQELLARSRSEFIAKLLHRLPPHQRELMQMRYLNEMSMEEIVVHTGLSMTTVKARLNRARAALRKRAAHLDLPAFTSPLPNSTSTLAQC</sequence>
<evidence type="ECO:0000256" key="3">
    <source>
        <dbReference type="ARBA" id="ARBA00023082"/>
    </source>
</evidence>
<dbReference type="SUPFAM" id="SSF88659">
    <property type="entry name" value="Sigma3 and sigma4 domains of RNA polymerase sigma factors"/>
    <property type="match status" value="1"/>
</dbReference>
<dbReference type="InterPro" id="IPR013249">
    <property type="entry name" value="RNA_pol_sigma70_r4_t2"/>
</dbReference>
<reference evidence="7" key="1">
    <citation type="submission" date="2020-07" db="EMBL/GenBank/DDBJ databases">
        <title>Huge and variable diversity of episymbiotic CPR bacteria and DPANN archaea in groundwater ecosystems.</title>
        <authorList>
            <person name="He C.Y."/>
            <person name="Keren R."/>
            <person name="Whittaker M."/>
            <person name="Farag I.F."/>
            <person name="Doudna J."/>
            <person name="Cate J.H.D."/>
            <person name="Banfield J.F."/>
        </authorList>
    </citation>
    <scope>NUCLEOTIDE SEQUENCE</scope>
    <source>
        <strain evidence="7">NC_groundwater_580_Pr5_B-0.1um_64_19</strain>
    </source>
</reference>
<evidence type="ECO:0000256" key="1">
    <source>
        <dbReference type="ARBA" id="ARBA00010641"/>
    </source>
</evidence>
<keyword evidence="3" id="KW-0731">Sigma factor</keyword>
<dbReference type="Pfam" id="PF04542">
    <property type="entry name" value="Sigma70_r2"/>
    <property type="match status" value="1"/>
</dbReference>
<keyword evidence="4" id="KW-0804">Transcription</keyword>
<protein>
    <submittedName>
        <fullName evidence="7">Sigma-70 family RNA polymerase sigma factor</fullName>
    </submittedName>
</protein>
<dbReference type="InterPro" id="IPR007627">
    <property type="entry name" value="RNA_pol_sigma70_r2"/>
</dbReference>
<evidence type="ECO:0000313" key="7">
    <source>
        <dbReference type="EMBL" id="MBI2678752.1"/>
    </source>
</evidence>
<dbReference type="GO" id="GO:0006352">
    <property type="term" value="P:DNA-templated transcription initiation"/>
    <property type="evidence" value="ECO:0007669"/>
    <property type="project" value="InterPro"/>
</dbReference>
<dbReference type="PANTHER" id="PTHR43133">
    <property type="entry name" value="RNA POLYMERASE ECF-TYPE SIGMA FACTO"/>
    <property type="match status" value="1"/>
</dbReference>
<dbReference type="Proteomes" id="UP000779809">
    <property type="component" value="Unassembled WGS sequence"/>
</dbReference>
<gene>
    <name evidence="7" type="ORF">HYX28_08215</name>
</gene>
<dbReference type="InterPro" id="IPR014284">
    <property type="entry name" value="RNA_pol_sigma-70_dom"/>
</dbReference>
<dbReference type="InterPro" id="IPR013325">
    <property type="entry name" value="RNA_pol_sigma_r2"/>
</dbReference>
<dbReference type="Gene3D" id="1.10.1740.10">
    <property type="match status" value="1"/>
</dbReference>
<evidence type="ECO:0000256" key="4">
    <source>
        <dbReference type="ARBA" id="ARBA00023163"/>
    </source>
</evidence>
<feature type="domain" description="RNA polymerase sigma factor 70 region 4 type 2" evidence="6">
    <location>
        <begin position="124"/>
        <end position="173"/>
    </location>
</feature>
<feature type="domain" description="RNA polymerase sigma-70 region 2" evidence="5">
    <location>
        <begin position="22"/>
        <end position="85"/>
    </location>
</feature>
<dbReference type="GO" id="GO:0016987">
    <property type="term" value="F:sigma factor activity"/>
    <property type="evidence" value="ECO:0007669"/>
    <property type="project" value="UniProtKB-KW"/>
</dbReference>
<dbReference type="AlphaFoldDB" id="A0A932A8W3"/>
<dbReference type="NCBIfam" id="TIGR02937">
    <property type="entry name" value="sigma70-ECF"/>
    <property type="match status" value="1"/>
</dbReference>
<accession>A0A932A8W3</accession>
<dbReference type="PANTHER" id="PTHR43133:SF51">
    <property type="entry name" value="RNA POLYMERASE SIGMA FACTOR"/>
    <property type="match status" value="1"/>
</dbReference>
<evidence type="ECO:0000256" key="2">
    <source>
        <dbReference type="ARBA" id="ARBA00023015"/>
    </source>
</evidence>
<dbReference type="EMBL" id="JACPNR010000010">
    <property type="protein sequence ID" value="MBI2678752.1"/>
    <property type="molecule type" value="Genomic_DNA"/>
</dbReference>
<dbReference type="GO" id="GO:0003677">
    <property type="term" value="F:DNA binding"/>
    <property type="evidence" value="ECO:0007669"/>
    <property type="project" value="InterPro"/>
</dbReference>
<dbReference type="Gene3D" id="1.10.10.10">
    <property type="entry name" value="Winged helix-like DNA-binding domain superfamily/Winged helix DNA-binding domain"/>
    <property type="match status" value="1"/>
</dbReference>